<sequence length="157" mass="18248">MTDKVFNELCSQKLSFMNLTKFVDELKAFGKINFNDFECCNIYFEGNDTYRNKFGKLGIRPVAIEMRGSANNILITHKTLLEYFKGQPVISSSKLWDKLNPADKSKIHVLKVSFMTKEYEGTPYYPAQISVLSLKRNIERIRNQRVNDETEITTNFI</sequence>
<dbReference type="EMBL" id="JAPFFF010000020">
    <property type="protein sequence ID" value="KAK8857435.1"/>
    <property type="molecule type" value="Genomic_DNA"/>
</dbReference>
<protein>
    <submittedName>
        <fullName evidence="1">Uncharacterized protein</fullName>
    </submittedName>
</protein>
<dbReference type="Proteomes" id="UP001470230">
    <property type="component" value="Unassembled WGS sequence"/>
</dbReference>
<gene>
    <name evidence="2" type="ORF">M9Y10_015840</name>
    <name evidence="1" type="ORF">M9Y10_032165</name>
</gene>
<keyword evidence="3" id="KW-1185">Reference proteome</keyword>
<evidence type="ECO:0000313" key="3">
    <source>
        <dbReference type="Proteomes" id="UP001470230"/>
    </source>
</evidence>
<evidence type="ECO:0000313" key="1">
    <source>
        <dbReference type="EMBL" id="KAK8839236.1"/>
    </source>
</evidence>
<evidence type="ECO:0000313" key="2">
    <source>
        <dbReference type="EMBL" id="KAK8857435.1"/>
    </source>
</evidence>
<accession>A0ABR2GZX0</accession>
<name>A0ABR2GZX0_9EUKA</name>
<reference evidence="1 3" key="1">
    <citation type="submission" date="2024-04" db="EMBL/GenBank/DDBJ databases">
        <title>Tritrichomonas musculus Genome.</title>
        <authorList>
            <person name="Alves-Ferreira E."/>
            <person name="Grigg M."/>
            <person name="Lorenzi H."/>
            <person name="Galac M."/>
        </authorList>
    </citation>
    <scope>NUCLEOTIDE SEQUENCE [LARGE SCALE GENOMIC DNA]</scope>
    <source>
        <strain evidence="1 3">EAF2021</strain>
    </source>
</reference>
<comment type="caution">
    <text evidence="1">The sequence shown here is derived from an EMBL/GenBank/DDBJ whole genome shotgun (WGS) entry which is preliminary data.</text>
</comment>
<proteinExistence type="predicted"/>
<organism evidence="1 3">
    <name type="scientific">Tritrichomonas musculus</name>
    <dbReference type="NCBI Taxonomy" id="1915356"/>
    <lineage>
        <taxon>Eukaryota</taxon>
        <taxon>Metamonada</taxon>
        <taxon>Parabasalia</taxon>
        <taxon>Tritrichomonadida</taxon>
        <taxon>Tritrichomonadidae</taxon>
        <taxon>Tritrichomonas</taxon>
    </lineage>
</organism>
<dbReference type="EMBL" id="JAPFFF010000052">
    <property type="protein sequence ID" value="KAK8839236.1"/>
    <property type="molecule type" value="Genomic_DNA"/>
</dbReference>